<dbReference type="Pfam" id="PF02368">
    <property type="entry name" value="Big_2"/>
    <property type="match status" value="1"/>
</dbReference>
<gene>
    <name evidence="5" type="ORF">EHQ24_13430</name>
</gene>
<keyword evidence="3" id="KW-0812">Transmembrane</keyword>
<dbReference type="SMART" id="SM00635">
    <property type="entry name" value="BID_2"/>
    <property type="match status" value="1"/>
</dbReference>
<comment type="caution">
    <text evidence="5">The sequence shown here is derived from an EMBL/GenBank/DDBJ whole genome shotgun (WGS) entry which is preliminary data.</text>
</comment>
<dbReference type="SUPFAM" id="SSF75011">
    <property type="entry name" value="3-carboxy-cis,cis-mucoante lactonizing enzyme"/>
    <property type="match status" value="1"/>
</dbReference>
<dbReference type="Pfam" id="PF10282">
    <property type="entry name" value="Lactonase"/>
    <property type="match status" value="1"/>
</dbReference>
<dbReference type="Gene3D" id="2.60.40.1080">
    <property type="match status" value="1"/>
</dbReference>
<keyword evidence="3" id="KW-1133">Transmembrane helix</keyword>
<dbReference type="RefSeq" id="WP_135602090.1">
    <property type="nucleotide sequence ID" value="NZ_RQFK01000026.1"/>
</dbReference>
<name>A0A4R9I7X2_9LEPT</name>
<organism evidence="5 6">
    <name type="scientific">Leptospira noumeaensis</name>
    <dbReference type="NCBI Taxonomy" id="2484964"/>
    <lineage>
        <taxon>Bacteria</taxon>
        <taxon>Pseudomonadati</taxon>
        <taxon>Spirochaetota</taxon>
        <taxon>Spirochaetia</taxon>
        <taxon>Leptospirales</taxon>
        <taxon>Leptospiraceae</taxon>
        <taxon>Leptospira</taxon>
    </lineage>
</organism>
<evidence type="ECO:0000256" key="3">
    <source>
        <dbReference type="SAM" id="Phobius"/>
    </source>
</evidence>
<dbReference type="Gene3D" id="2.130.10.10">
    <property type="entry name" value="YVTN repeat-like/Quinoprotein amine dehydrogenase"/>
    <property type="match status" value="2"/>
</dbReference>
<dbReference type="InterPro" id="IPR003343">
    <property type="entry name" value="Big_2"/>
</dbReference>
<keyword evidence="2" id="KW-0313">Glucose metabolism</keyword>
<dbReference type="EMBL" id="RQFK01000026">
    <property type="protein sequence ID" value="TGK82261.1"/>
    <property type="molecule type" value="Genomic_DNA"/>
</dbReference>
<feature type="domain" description="BIG2" evidence="4">
    <location>
        <begin position="64"/>
        <end position="140"/>
    </location>
</feature>
<protein>
    <submittedName>
        <fullName evidence="5">6-phosphogluconolactonase</fullName>
    </submittedName>
</protein>
<dbReference type="Proteomes" id="UP000298009">
    <property type="component" value="Unassembled WGS sequence"/>
</dbReference>
<dbReference type="InterPro" id="IPR050282">
    <property type="entry name" value="Cycloisomerase_2"/>
</dbReference>
<dbReference type="AlphaFoldDB" id="A0A4R9I7X2"/>
<proteinExistence type="inferred from homology"/>
<evidence type="ECO:0000256" key="1">
    <source>
        <dbReference type="ARBA" id="ARBA00005564"/>
    </source>
</evidence>
<dbReference type="SUPFAM" id="SSF49373">
    <property type="entry name" value="Invasin/intimin cell-adhesion fragments"/>
    <property type="match status" value="1"/>
</dbReference>
<dbReference type="InterPro" id="IPR019405">
    <property type="entry name" value="Lactonase_7-beta_prop"/>
</dbReference>
<dbReference type="OrthoDB" id="344143at2"/>
<keyword evidence="3" id="KW-0472">Membrane</keyword>
<evidence type="ECO:0000256" key="2">
    <source>
        <dbReference type="ARBA" id="ARBA00022526"/>
    </source>
</evidence>
<keyword evidence="2" id="KW-0119">Carbohydrate metabolism</keyword>
<dbReference type="InterPro" id="IPR015943">
    <property type="entry name" value="WD40/YVTN_repeat-like_dom_sf"/>
</dbReference>
<evidence type="ECO:0000313" key="6">
    <source>
        <dbReference type="Proteomes" id="UP000298009"/>
    </source>
</evidence>
<reference evidence="5" key="1">
    <citation type="journal article" date="2019" name="PLoS Negl. Trop. Dis.">
        <title>Revisiting the worldwide diversity of Leptospira species in the environment.</title>
        <authorList>
            <person name="Vincent A.T."/>
            <person name="Schiettekatte O."/>
            <person name="Bourhy P."/>
            <person name="Veyrier F.J."/>
            <person name="Picardeau M."/>
        </authorList>
    </citation>
    <scope>NUCLEOTIDE SEQUENCE [LARGE SCALE GENOMIC DNA]</scope>
    <source>
        <strain evidence="5">201800287</strain>
    </source>
</reference>
<evidence type="ECO:0000259" key="4">
    <source>
        <dbReference type="SMART" id="SM00635"/>
    </source>
</evidence>
<dbReference type="PANTHER" id="PTHR30344">
    <property type="entry name" value="6-PHOSPHOGLUCONOLACTONASE-RELATED"/>
    <property type="match status" value="1"/>
</dbReference>
<keyword evidence="6" id="KW-1185">Reference proteome</keyword>
<evidence type="ECO:0000313" key="5">
    <source>
        <dbReference type="EMBL" id="TGK82261.1"/>
    </source>
</evidence>
<dbReference type="InterPro" id="IPR008964">
    <property type="entry name" value="Invasin/intimin_cell_adhesion"/>
</dbReference>
<dbReference type="PANTHER" id="PTHR30344:SF1">
    <property type="entry name" value="6-PHOSPHOGLUCONOLACTONASE"/>
    <property type="match status" value="1"/>
</dbReference>
<sequence>MNSEISKQFYHSKILVVAKIFSLLVCLFSFNACLLNPIVQCILFPEKDPSRNSLFALWALLSNSNSVVELNRTWAGVYKGDSLQLEAQYYLYGNKTDTVFQWTSSNESVATVSPTGLVQSIGNGKIIITATTADGKASATSAITVYSGYLYVSLDDMSTVGFLTMNHTTGALTSFATYSTGAGTGPTGIGVDPFGKFLFTGNFYSGTISQFLINQTTGALTSNTPSFLTDEASPRNLVITPDGKYLYLASEGTSAIRAFSINANGTLTFIASYSTDIGHSQIQISRNGNFIFYMGTLVTEMTSYRINYANGTLSHASTSPSFPNDGSGHVSTHPNGNYIYVSSVPAVTIFSFDENTGNMSFVDSVFHGLSINSTAIHPSGLFYYLLHINEGIISCYTVDPKSGKISYSSNVTGYTPGNLRFMVIDPTGRFAYAADINAANLLQFSINQTTGALTFLGNVNPGGNPWNLTFL</sequence>
<dbReference type="GO" id="GO:0006006">
    <property type="term" value="P:glucose metabolic process"/>
    <property type="evidence" value="ECO:0007669"/>
    <property type="project" value="UniProtKB-KW"/>
</dbReference>
<dbReference type="GO" id="GO:0017057">
    <property type="term" value="F:6-phosphogluconolactonase activity"/>
    <property type="evidence" value="ECO:0007669"/>
    <property type="project" value="TreeGrafter"/>
</dbReference>
<feature type="transmembrane region" description="Helical" evidence="3">
    <location>
        <begin position="20"/>
        <end position="39"/>
    </location>
</feature>
<comment type="similarity">
    <text evidence="1">Belongs to the cycloisomerase 2 family.</text>
</comment>
<accession>A0A4R9I7X2</accession>